<feature type="compositionally biased region" description="Basic and acidic residues" evidence="2">
    <location>
        <begin position="710"/>
        <end position="725"/>
    </location>
</feature>
<protein>
    <submittedName>
        <fullName evidence="3">Uncharacterized protein</fullName>
    </submittedName>
</protein>
<feature type="region of interest" description="Disordered" evidence="2">
    <location>
        <begin position="58"/>
        <end position="77"/>
    </location>
</feature>
<comment type="caution">
    <text evidence="3">The sequence shown here is derived from an EMBL/GenBank/DDBJ whole genome shotgun (WGS) entry which is preliminary data.</text>
</comment>
<keyword evidence="4" id="KW-1185">Reference proteome</keyword>
<feature type="region of interest" description="Disordered" evidence="2">
    <location>
        <begin position="242"/>
        <end position="278"/>
    </location>
</feature>
<reference evidence="3 4" key="1">
    <citation type="journal article" date="2023" name="Commun. Biol.">
        <title>Genome analysis of Parmales, the sister group of diatoms, reveals the evolutionary specialization of diatoms from phago-mixotrophs to photoautotrophs.</title>
        <authorList>
            <person name="Ban H."/>
            <person name="Sato S."/>
            <person name="Yoshikawa S."/>
            <person name="Yamada K."/>
            <person name="Nakamura Y."/>
            <person name="Ichinomiya M."/>
            <person name="Sato N."/>
            <person name="Blanc-Mathieu R."/>
            <person name="Endo H."/>
            <person name="Kuwata A."/>
            <person name="Ogata H."/>
        </authorList>
    </citation>
    <scope>NUCLEOTIDE SEQUENCE [LARGE SCALE GENOMIC DNA]</scope>
</reference>
<proteinExistence type="predicted"/>
<evidence type="ECO:0000313" key="4">
    <source>
        <dbReference type="Proteomes" id="UP001165060"/>
    </source>
</evidence>
<evidence type="ECO:0000313" key="3">
    <source>
        <dbReference type="EMBL" id="GMI58230.1"/>
    </source>
</evidence>
<feature type="region of interest" description="Disordered" evidence="2">
    <location>
        <begin position="706"/>
        <end position="745"/>
    </location>
</feature>
<dbReference type="EMBL" id="BRYB01006463">
    <property type="protein sequence ID" value="GMI58230.1"/>
    <property type="molecule type" value="Genomic_DNA"/>
</dbReference>
<keyword evidence="1" id="KW-0175">Coiled coil</keyword>
<dbReference type="Proteomes" id="UP001165060">
    <property type="component" value="Unassembled WGS sequence"/>
</dbReference>
<name>A0ABQ6NCT6_9STRA</name>
<evidence type="ECO:0000256" key="2">
    <source>
        <dbReference type="SAM" id="MobiDB-lite"/>
    </source>
</evidence>
<feature type="compositionally biased region" description="Acidic residues" evidence="2">
    <location>
        <begin position="726"/>
        <end position="745"/>
    </location>
</feature>
<feature type="compositionally biased region" description="Gly residues" evidence="2">
    <location>
        <begin position="250"/>
        <end position="262"/>
    </location>
</feature>
<feature type="region of interest" description="Disordered" evidence="2">
    <location>
        <begin position="89"/>
        <end position="158"/>
    </location>
</feature>
<gene>
    <name evidence="3" type="ORF">TeGR_g2707</name>
</gene>
<organism evidence="3 4">
    <name type="scientific">Tetraparma gracilis</name>
    <dbReference type="NCBI Taxonomy" id="2962635"/>
    <lineage>
        <taxon>Eukaryota</taxon>
        <taxon>Sar</taxon>
        <taxon>Stramenopiles</taxon>
        <taxon>Ochrophyta</taxon>
        <taxon>Bolidophyceae</taxon>
        <taxon>Parmales</taxon>
        <taxon>Triparmaceae</taxon>
        <taxon>Tetraparma</taxon>
    </lineage>
</organism>
<evidence type="ECO:0000256" key="1">
    <source>
        <dbReference type="SAM" id="Coils"/>
    </source>
</evidence>
<sequence>MSDKERGFSLIQGKKPAYSSKNRVNKVLPVAESGQVPDPIQLLVSAAANPMHASASVPVLPKAPADEVEAPSLDRQLREKAEEAERLKNLAADEPSEPSESVAPVPTLGSPLAPDNGLNSAQVNKQKSRPRQSVRQSMLKHQALRGSSGADVSEEKLEEKLEEDMGHAFKGMWGALGITAAYSKVKEKAVAAAADVHPAEIMERVTSGFPRRAYKGKHHTLQKKVDQEAHLKMKEEEVKALLGKDKEAGAGEGAEEAGGGGAEEAEAGEADAEKAEAEKLRRGGMLKQDKAMGAANPFKMLQLTQDELDYFFGAYCEAGGCESDKDEPPDQITLDQLIKWFYKVPYRFKQRKLGKDNVLLQEVIKAVHYYEEGVLSVEKDAAAIQKKKDFDKELLERKKKNAAENVSMSAADVSAAPPPKEDKGLSFEEERHRLIALGTGFQMHMTFVDFVLAFWNFLSAEEEMLIKLLWEFIEIGKQGNKDGGGVLKIDPGAEDVIQIFQPTQIFKESKRCQNMYKALTATGLVRDSKWGKTEYNPSGKETIVFLGNFVQLCKKQKSFTSIATRLQLDIRAVLMGSNFWKRQGEFRKARFGMCNLHFVLQGECLDMSSVMSLGEKEMKALMEAQAGMEEEEEEEEEEVKELTADEKAVQAATEKRAIKRIGQTILLIDHKKAKGEKLTSEENWMLQKAAVQSKAANMMYMRQSKAVTSDNKKEWYGDGLKRGKTEEEEALLEGDEEEEEESDEE</sequence>
<accession>A0ABQ6NCT6</accession>
<feature type="coiled-coil region" evidence="1">
    <location>
        <begin position="618"/>
        <end position="652"/>
    </location>
</feature>